<keyword evidence="3" id="KW-1185">Reference proteome</keyword>
<gene>
    <name evidence="1" type="ORF">LJ755_06845</name>
    <name evidence="2" type="ORF">MUK71_14070</name>
</gene>
<dbReference type="SUPFAM" id="SSF52540">
    <property type="entry name" value="P-loop containing nucleoside triphosphate hydrolases"/>
    <property type="match status" value="1"/>
</dbReference>
<dbReference type="RefSeq" id="WP_227928535.1">
    <property type="nucleotide sequence ID" value="NZ_CP094984.1"/>
</dbReference>
<evidence type="ECO:0000313" key="2">
    <source>
        <dbReference type="EMBL" id="UON91696.1"/>
    </source>
</evidence>
<reference evidence="1" key="1">
    <citation type="submission" date="2021-10" db="EMBL/GenBank/DDBJ databases">
        <title>Novel species in genus Arthrobacter.</title>
        <authorList>
            <person name="Liu Y."/>
        </authorList>
    </citation>
    <scope>NUCLEOTIDE SEQUENCE</scope>
    <source>
        <strain evidence="1">Zg-Y462</strain>
        <strain evidence="3">zg-Y462</strain>
    </source>
</reference>
<evidence type="ECO:0008006" key="5">
    <source>
        <dbReference type="Google" id="ProtNLM"/>
    </source>
</evidence>
<dbReference type="Gene3D" id="3.40.50.300">
    <property type="entry name" value="P-loop containing nucleotide triphosphate hydrolases"/>
    <property type="match status" value="1"/>
</dbReference>
<evidence type="ECO:0000313" key="3">
    <source>
        <dbReference type="Proteomes" id="UP000829758"/>
    </source>
</evidence>
<dbReference type="Proteomes" id="UP000829758">
    <property type="component" value="Chromosome"/>
</dbReference>
<dbReference type="AlphaFoldDB" id="A0A9X1M6P2"/>
<name>A0A9X1M6P2_9MICC</name>
<dbReference type="EMBL" id="CP094984">
    <property type="protein sequence ID" value="UON91696.1"/>
    <property type="molecule type" value="Genomic_DNA"/>
</dbReference>
<organism evidence="1 4">
    <name type="scientific">Arthrobacter zhangbolii</name>
    <dbReference type="NCBI Taxonomy" id="2886936"/>
    <lineage>
        <taxon>Bacteria</taxon>
        <taxon>Bacillati</taxon>
        <taxon>Actinomycetota</taxon>
        <taxon>Actinomycetes</taxon>
        <taxon>Micrococcales</taxon>
        <taxon>Micrococcaceae</taxon>
        <taxon>Arthrobacter</taxon>
    </lineage>
</organism>
<protein>
    <recommendedName>
        <fullName evidence="5">Aminobenzoate synthetase</fullName>
    </recommendedName>
</protein>
<sequence length="202" mass="21450">MSTESSLRTAPSPLLIAVDGFSGAGKTTLATEVAAALSSRGSVRLFHLEDIYPGWDGLESGMAYYRERILRPLSRGLPARWQAWDWDTGRPGAARVTEPADAVVLEGVGAAHREARALLDTVVWVDGEEAVRKRYALDRDGSTYAPHWERWAAQERRWAATDDVPAAASLTVRMVGAGANPAAALGQVLAQLSGADPAGAAG</sequence>
<dbReference type="EMBL" id="JAJFZT010000004">
    <property type="protein sequence ID" value="MCC3272448.1"/>
    <property type="molecule type" value="Genomic_DNA"/>
</dbReference>
<accession>A0A9X1M6P2</accession>
<evidence type="ECO:0000313" key="1">
    <source>
        <dbReference type="EMBL" id="MCC3272448.1"/>
    </source>
</evidence>
<evidence type="ECO:0000313" key="4">
    <source>
        <dbReference type="Proteomes" id="UP001155145"/>
    </source>
</evidence>
<proteinExistence type="predicted"/>
<dbReference type="InterPro" id="IPR027417">
    <property type="entry name" value="P-loop_NTPase"/>
</dbReference>
<dbReference type="Proteomes" id="UP001155145">
    <property type="component" value="Unassembled WGS sequence"/>
</dbReference>